<proteinExistence type="predicted"/>
<feature type="chain" id="PRO_5031256973" evidence="1">
    <location>
        <begin position="21"/>
        <end position="238"/>
    </location>
</feature>
<dbReference type="Proteomes" id="UP000575083">
    <property type="component" value="Unassembled WGS sequence"/>
</dbReference>
<protein>
    <submittedName>
        <fullName evidence="2">Uncharacterized protein</fullName>
    </submittedName>
</protein>
<name>A0A7X0PEB8_9BURK</name>
<reference evidence="2 3" key="1">
    <citation type="submission" date="2020-08" db="EMBL/GenBank/DDBJ databases">
        <title>Functional genomics of gut bacteria from endangered species of beetles.</title>
        <authorList>
            <person name="Carlos-Shanley C."/>
        </authorList>
    </citation>
    <scope>NUCLEOTIDE SEQUENCE [LARGE SCALE GENOMIC DNA]</scope>
    <source>
        <strain evidence="2 3">S00198</strain>
    </source>
</reference>
<accession>A0A7X0PEB8</accession>
<keyword evidence="1" id="KW-0732">Signal</keyword>
<dbReference type="RefSeq" id="WP_184857932.1">
    <property type="nucleotide sequence ID" value="NZ_JACHLK010000005.1"/>
</dbReference>
<evidence type="ECO:0000256" key="1">
    <source>
        <dbReference type="SAM" id="SignalP"/>
    </source>
</evidence>
<organism evidence="2 3">
    <name type="scientific">Acidovorax soli</name>
    <dbReference type="NCBI Taxonomy" id="592050"/>
    <lineage>
        <taxon>Bacteria</taxon>
        <taxon>Pseudomonadati</taxon>
        <taxon>Pseudomonadota</taxon>
        <taxon>Betaproteobacteria</taxon>
        <taxon>Burkholderiales</taxon>
        <taxon>Comamonadaceae</taxon>
        <taxon>Acidovorax</taxon>
    </lineage>
</organism>
<gene>
    <name evidence="2" type="ORF">HNP48_002858</name>
</gene>
<comment type="caution">
    <text evidence="2">The sequence shown here is derived from an EMBL/GenBank/DDBJ whole genome shotgun (WGS) entry which is preliminary data.</text>
</comment>
<keyword evidence="3" id="KW-1185">Reference proteome</keyword>
<feature type="signal peptide" evidence="1">
    <location>
        <begin position="1"/>
        <end position="20"/>
    </location>
</feature>
<dbReference type="EMBL" id="JACHLK010000005">
    <property type="protein sequence ID" value="MBB6560184.1"/>
    <property type="molecule type" value="Genomic_DNA"/>
</dbReference>
<sequence length="238" mass="24875">MKNIAPAAAMLLALHAPHLAAQSSCSSDGVPRPTALFERFVSADCDSCWADKATPAPKAPGTVVLDWIVPGTQGDDAPLSAAATRDALARLAALGRTAPKATDVNTAPVQGVQGSRLRVSHGPAFNDYVGASIAFSPVATRGTPPAAGPDAGGFYLLLVEAIPAGTEGSPVARNLVRNVYQRALDNPHTLSKGERSGWRDSRPIYIPEGTKTDRLHLVGWVQDKDGRIIDAAQSRCVP</sequence>
<evidence type="ECO:0000313" key="2">
    <source>
        <dbReference type="EMBL" id="MBB6560184.1"/>
    </source>
</evidence>
<dbReference type="AlphaFoldDB" id="A0A7X0PEB8"/>
<evidence type="ECO:0000313" key="3">
    <source>
        <dbReference type="Proteomes" id="UP000575083"/>
    </source>
</evidence>